<sequence length="417" mass="48338">MQHKLNILVSAYACEPNKGSEPGIGWNWIVQIAERGHLVWVLTRRNNKENIEKYGIQLGSNVNFIYYDLPKPVLHLKKFLGVHLYYILWQLFVLPISYKKHKIYKFDIIHHITFGVFRHCSFLWLLNTKFIIGPVGGGELAPWPIIKELDFKSIVFEVLRYFSNITAKYSPLLNLMYAYSWRIYVKTPETTKFISKKFSYKIRTAHDIGVTKTHSDNICSTTTERFQILYMGRFLHWKGIHLALKAFYLLIKSEPDAKFILIGSGNYRDKLIKLANSLQIPEYNIEWISWIDHTSISTYYLNSKIFLFPSLHDSSGTVVFEALSFGLPVVCLNLGGPPLIIGNEMDTIISVEKKSQEEIINLIMEKLLEIATNKTLYLKLKEKAFERANQLIWRKVVSEVYDDIEVAASPKQISAPY</sequence>
<feature type="domain" description="Glycosyl transferase family 1" evidence="1">
    <location>
        <begin position="223"/>
        <end position="367"/>
    </location>
</feature>
<name>A0ABW0IGF7_9BACT</name>
<organism evidence="2 3">
    <name type="scientific">Larkinella bovis</name>
    <dbReference type="NCBI Taxonomy" id="683041"/>
    <lineage>
        <taxon>Bacteria</taxon>
        <taxon>Pseudomonadati</taxon>
        <taxon>Bacteroidota</taxon>
        <taxon>Cytophagia</taxon>
        <taxon>Cytophagales</taxon>
        <taxon>Spirosomataceae</taxon>
        <taxon>Larkinella</taxon>
    </lineage>
</organism>
<evidence type="ECO:0000259" key="1">
    <source>
        <dbReference type="Pfam" id="PF00534"/>
    </source>
</evidence>
<reference evidence="3" key="1">
    <citation type="journal article" date="2019" name="Int. J. Syst. Evol. Microbiol.">
        <title>The Global Catalogue of Microorganisms (GCM) 10K type strain sequencing project: providing services to taxonomists for standard genome sequencing and annotation.</title>
        <authorList>
            <consortium name="The Broad Institute Genomics Platform"/>
            <consortium name="The Broad Institute Genome Sequencing Center for Infectious Disease"/>
            <person name="Wu L."/>
            <person name="Ma J."/>
        </authorList>
    </citation>
    <scope>NUCLEOTIDE SEQUENCE [LARGE SCALE GENOMIC DNA]</scope>
    <source>
        <strain evidence="3">CCUG 55250</strain>
    </source>
</reference>
<dbReference type="Pfam" id="PF00534">
    <property type="entry name" value="Glycos_transf_1"/>
    <property type="match status" value="1"/>
</dbReference>
<dbReference type="InterPro" id="IPR001296">
    <property type="entry name" value="Glyco_trans_1"/>
</dbReference>
<dbReference type="SUPFAM" id="SSF53756">
    <property type="entry name" value="UDP-Glycosyltransferase/glycogen phosphorylase"/>
    <property type="match status" value="1"/>
</dbReference>
<comment type="caution">
    <text evidence="2">The sequence shown here is derived from an EMBL/GenBank/DDBJ whole genome shotgun (WGS) entry which is preliminary data.</text>
</comment>
<protein>
    <submittedName>
        <fullName evidence="2">Glycosyltransferase</fullName>
    </submittedName>
</protein>
<keyword evidence="3" id="KW-1185">Reference proteome</keyword>
<dbReference type="InterPro" id="IPR050194">
    <property type="entry name" value="Glycosyltransferase_grp1"/>
</dbReference>
<dbReference type="Gene3D" id="3.40.50.2000">
    <property type="entry name" value="Glycogen Phosphorylase B"/>
    <property type="match status" value="2"/>
</dbReference>
<gene>
    <name evidence="2" type="ORF">ACFPMF_24830</name>
</gene>
<accession>A0ABW0IGF7</accession>
<dbReference type="Proteomes" id="UP001596106">
    <property type="component" value="Unassembled WGS sequence"/>
</dbReference>
<dbReference type="EMBL" id="JBHSMA010000013">
    <property type="protein sequence ID" value="MFC5412574.1"/>
    <property type="molecule type" value="Genomic_DNA"/>
</dbReference>
<dbReference type="PANTHER" id="PTHR45947">
    <property type="entry name" value="SULFOQUINOVOSYL TRANSFERASE SQD2"/>
    <property type="match status" value="1"/>
</dbReference>
<dbReference type="PANTHER" id="PTHR45947:SF3">
    <property type="entry name" value="SULFOQUINOVOSYL TRANSFERASE SQD2"/>
    <property type="match status" value="1"/>
</dbReference>
<proteinExistence type="predicted"/>
<evidence type="ECO:0000313" key="2">
    <source>
        <dbReference type="EMBL" id="MFC5412574.1"/>
    </source>
</evidence>
<evidence type="ECO:0000313" key="3">
    <source>
        <dbReference type="Proteomes" id="UP001596106"/>
    </source>
</evidence>
<dbReference type="RefSeq" id="WP_379850218.1">
    <property type="nucleotide sequence ID" value="NZ_JBHSMA010000013.1"/>
</dbReference>
<dbReference type="CDD" id="cd03801">
    <property type="entry name" value="GT4_PimA-like"/>
    <property type="match status" value="1"/>
</dbReference>